<dbReference type="PANTHER" id="PTHR28629">
    <property type="entry name" value="TRIOKINASE/FMN CYCLASE"/>
    <property type="match status" value="1"/>
</dbReference>
<dbReference type="AlphaFoldDB" id="A0A6M7UB22"/>
<keyword evidence="1" id="KW-0418">Kinase</keyword>
<keyword evidence="1" id="KW-0808">Transferase</keyword>
<proteinExistence type="predicted"/>
<dbReference type="InterPro" id="IPR050861">
    <property type="entry name" value="Dihydroxyacetone_Kinase"/>
</dbReference>
<dbReference type="GO" id="GO:0004371">
    <property type="term" value="F:glycerone kinase activity"/>
    <property type="evidence" value="ECO:0007669"/>
    <property type="project" value="InterPro"/>
</dbReference>
<dbReference type="RefSeq" id="WP_056564376.1">
    <property type="nucleotide sequence ID" value="NZ_CP033334.1"/>
</dbReference>
<dbReference type="SUPFAM" id="SSF101473">
    <property type="entry name" value="DhaL-like"/>
    <property type="match status" value="1"/>
</dbReference>
<dbReference type="InterPro" id="IPR036117">
    <property type="entry name" value="DhaL_dom_sf"/>
</dbReference>
<organism evidence="1 2">
    <name type="scientific">Rhizobium loti</name>
    <name type="common">Mesorhizobium loti</name>
    <dbReference type="NCBI Taxonomy" id="381"/>
    <lineage>
        <taxon>Bacteria</taxon>
        <taxon>Pseudomonadati</taxon>
        <taxon>Pseudomonadota</taxon>
        <taxon>Alphaproteobacteria</taxon>
        <taxon>Hyphomicrobiales</taxon>
        <taxon>Phyllobacteriaceae</taxon>
        <taxon>Mesorhizobium</taxon>
    </lineage>
</organism>
<dbReference type="PANTHER" id="PTHR28629:SF4">
    <property type="entry name" value="TRIOKINASE_FMN CYCLASE"/>
    <property type="match status" value="1"/>
</dbReference>
<dbReference type="GO" id="GO:0005829">
    <property type="term" value="C:cytosol"/>
    <property type="evidence" value="ECO:0007669"/>
    <property type="project" value="TreeGrafter"/>
</dbReference>
<dbReference type="Proteomes" id="UP000093737">
    <property type="component" value="Unassembled WGS sequence"/>
</dbReference>
<dbReference type="PROSITE" id="PS51480">
    <property type="entry name" value="DHAL"/>
    <property type="match status" value="1"/>
</dbReference>
<accession>A0A6M7UB22</accession>
<dbReference type="NCBIfam" id="TIGR02365">
    <property type="entry name" value="dha_L_ycgS"/>
    <property type="match status" value="1"/>
</dbReference>
<protein>
    <submittedName>
        <fullName evidence="1">Dihydroxyacetone kinase subunit L</fullName>
    </submittedName>
</protein>
<dbReference type="InterPro" id="IPR012737">
    <property type="entry name" value="DhaK_L_YcgS"/>
</dbReference>
<comment type="caution">
    <text evidence="1">The sequence shown here is derived from an EMBL/GenBank/DDBJ whole genome shotgun (WGS) entry which is preliminary data.</text>
</comment>
<dbReference type="SMART" id="SM01120">
    <property type="entry name" value="Dak2"/>
    <property type="match status" value="1"/>
</dbReference>
<dbReference type="EMBL" id="LYTK01000001">
    <property type="protein sequence ID" value="OBQ71666.1"/>
    <property type="molecule type" value="Genomic_DNA"/>
</dbReference>
<dbReference type="FunFam" id="1.25.40.340:FF:000002">
    <property type="entry name" value="Dihydroxyacetone kinase, L subunit"/>
    <property type="match status" value="1"/>
</dbReference>
<dbReference type="GO" id="GO:0019563">
    <property type="term" value="P:glycerol catabolic process"/>
    <property type="evidence" value="ECO:0007669"/>
    <property type="project" value="TreeGrafter"/>
</dbReference>
<dbReference type="Gene3D" id="1.25.40.340">
    <property type="match status" value="1"/>
</dbReference>
<gene>
    <name evidence="1" type="ORF">A8145_02015</name>
</gene>
<reference evidence="1 2" key="1">
    <citation type="submission" date="2016-05" db="EMBL/GenBank/DDBJ databases">
        <authorList>
            <person name="Ramsay J.P."/>
        </authorList>
    </citation>
    <scope>NUCLEOTIDE SEQUENCE [LARGE SCALE GENOMIC DNA]</scope>
    <source>
        <strain evidence="1 2">NZP2042</strain>
    </source>
</reference>
<evidence type="ECO:0000313" key="2">
    <source>
        <dbReference type="Proteomes" id="UP000093737"/>
    </source>
</evidence>
<dbReference type="InterPro" id="IPR004007">
    <property type="entry name" value="DhaL_dom"/>
</dbReference>
<evidence type="ECO:0000313" key="1">
    <source>
        <dbReference type="EMBL" id="OBQ71666.1"/>
    </source>
</evidence>
<sequence>MTIDAADLKRMFDTIAVAIEADRDRLCQLDGVIGDADHGIAMALGFNAVRDALAPLDLASIEPTALLNTAAKSFLNAVGASSGPLYATAFMRAAAAAKGKATLAEADFITLFQAMAQGIKDRGKAEPGEKTMVDAWQPAAEAAAAANLAGKNLAQSLEAALAAAGRGAEATKDMIAAKGRSSRLGERSLGHVDPGAASAVTVIGAIRDSVGPIASDRS</sequence>
<name>A0A6M7UB22_RHILI</name>
<dbReference type="Pfam" id="PF02734">
    <property type="entry name" value="Dak2"/>
    <property type="match status" value="1"/>
</dbReference>